<dbReference type="GO" id="GO:0006364">
    <property type="term" value="P:rRNA processing"/>
    <property type="evidence" value="ECO:0007669"/>
    <property type="project" value="UniProtKB-KW"/>
</dbReference>
<evidence type="ECO:0000256" key="13">
    <source>
        <dbReference type="SAM" id="MobiDB-lite"/>
    </source>
</evidence>
<evidence type="ECO:0000256" key="5">
    <source>
        <dbReference type="ARBA" id="ARBA00022552"/>
    </source>
</evidence>
<feature type="compositionally biased region" description="Basic residues" evidence="13">
    <location>
        <begin position="280"/>
        <end position="291"/>
    </location>
</feature>
<evidence type="ECO:0000256" key="6">
    <source>
        <dbReference type="ARBA" id="ARBA00022553"/>
    </source>
</evidence>
<feature type="compositionally biased region" description="Polar residues" evidence="13">
    <location>
        <begin position="343"/>
        <end position="358"/>
    </location>
</feature>
<dbReference type="InterPro" id="IPR038664">
    <property type="entry name" value="Gar1/Naf1_Cbf5-bd_sf"/>
</dbReference>
<feature type="compositionally biased region" description="Basic and acidic residues" evidence="13">
    <location>
        <begin position="41"/>
        <end position="76"/>
    </location>
</feature>
<name>G0VI96_NAUCA</name>
<dbReference type="Pfam" id="PF04410">
    <property type="entry name" value="Gar1"/>
    <property type="match status" value="1"/>
</dbReference>
<keyword evidence="9" id="KW-0687">Ribonucleoprotein</keyword>
<evidence type="ECO:0000256" key="7">
    <source>
        <dbReference type="ARBA" id="ARBA00022884"/>
    </source>
</evidence>
<comment type="similarity">
    <text evidence="2">Belongs to the NAF1 family.</text>
</comment>
<comment type="subunit">
    <text evidence="11">During assembly of the complex, component of the small nucleolar ribonucleoprotein particles containing H/ACA-type snoRNAs (H/ACA snoRNPs) which contains CBF5, NAF1, NHP2 and NOP10 proteins. Interacts with SHQ1. Interacts directly with CBF5. Interacts with hyperphosphorylated C-terminal domain (CTD) of RNA polymerase II large subunit (RPB1).</text>
</comment>
<organism evidence="14 15">
    <name type="scientific">Naumovozyma castellii</name>
    <name type="common">Yeast</name>
    <name type="synonym">Saccharomyces castellii</name>
    <dbReference type="NCBI Taxonomy" id="27288"/>
    <lineage>
        <taxon>Eukaryota</taxon>
        <taxon>Fungi</taxon>
        <taxon>Dikarya</taxon>
        <taxon>Ascomycota</taxon>
        <taxon>Saccharomycotina</taxon>
        <taxon>Saccharomycetes</taxon>
        <taxon>Saccharomycetales</taxon>
        <taxon>Saccharomycetaceae</taxon>
        <taxon>Naumovozyma</taxon>
    </lineage>
</organism>
<evidence type="ECO:0000256" key="1">
    <source>
        <dbReference type="ARBA" id="ARBA00004123"/>
    </source>
</evidence>
<dbReference type="GO" id="GO:0003723">
    <property type="term" value="F:RNA binding"/>
    <property type="evidence" value="ECO:0007669"/>
    <property type="project" value="UniProtKB-KW"/>
</dbReference>
<dbReference type="KEGG" id="ncs:NCAS_0G02440"/>
<comment type="function">
    <text evidence="10">RNA-binding protein required for the maturation of box H/ACA snoRNPs complex and ribosome biogenesis. During assembly of the H/ACA snoRNPs complex, it associates with the complex and disappears during maturation of the complex and is replaced by GAR1 to yield mature H/ACA snoRNPs complex. Acts as a competitive binder for CBF5 probably required to prevent non-cognate RNAs from being loaded during transport of the particle by inducing a non-productive conformation of CBF5.</text>
</comment>
<evidence type="ECO:0000256" key="10">
    <source>
        <dbReference type="ARBA" id="ARBA00054735"/>
    </source>
</evidence>
<dbReference type="GO" id="GO:0005732">
    <property type="term" value="C:sno(s)RNA-containing ribonucleoprotein complex"/>
    <property type="evidence" value="ECO:0007669"/>
    <property type="project" value="InterPro"/>
</dbReference>
<reference evidence="14 15" key="1">
    <citation type="journal article" date="2011" name="Proc. Natl. Acad. Sci. U.S.A.">
        <title>Evolutionary erosion of yeast sex chromosomes by mating-type switching accidents.</title>
        <authorList>
            <person name="Gordon J.L."/>
            <person name="Armisen D."/>
            <person name="Proux-Wera E."/>
            <person name="Oheigeartaigh S.S."/>
            <person name="Byrne K.P."/>
            <person name="Wolfe K.H."/>
        </authorList>
    </citation>
    <scope>NUCLEOTIDE SEQUENCE [LARGE SCALE GENOMIC DNA]</scope>
    <source>
        <strain evidence="15">ATCC 76901 / BCRC 22586 / CBS 4309 / NBRC 1992 / NRRL Y-12630</strain>
    </source>
</reference>
<evidence type="ECO:0000256" key="12">
    <source>
        <dbReference type="ARBA" id="ARBA00076743"/>
    </source>
</evidence>
<feature type="region of interest" description="Disordered" evidence="13">
    <location>
        <begin position="23"/>
        <end position="144"/>
    </location>
</feature>
<dbReference type="HOGENOM" id="CLU_025072_1_0_1"/>
<dbReference type="STRING" id="1064592.G0VI96"/>
<dbReference type="OMA" id="WKNDDEP"/>
<dbReference type="FunCoup" id="G0VI96">
    <property type="interactions" value="466"/>
</dbReference>
<keyword evidence="4" id="KW-0690">Ribosome biogenesis</keyword>
<feature type="compositionally biased region" description="Acidic residues" evidence="13">
    <location>
        <begin position="101"/>
        <end position="121"/>
    </location>
</feature>
<evidence type="ECO:0000256" key="8">
    <source>
        <dbReference type="ARBA" id="ARBA00023242"/>
    </source>
</evidence>
<dbReference type="PANTHER" id="PTHR31633:SF1">
    <property type="entry name" value="H_ACA RIBONUCLEOPROTEIN COMPLEX NON-CORE SUBUNIT NAF1"/>
    <property type="match status" value="1"/>
</dbReference>
<feature type="compositionally biased region" description="Low complexity" evidence="13">
    <location>
        <begin position="359"/>
        <end position="370"/>
    </location>
</feature>
<dbReference type="InParanoid" id="G0VI96"/>
<gene>
    <name evidence="14" type="primary">NCAS0G02440</name>
    <name evidence="14" type="ordered locus">NCAS_0G02440</name>
</gene>
<evidence type="ECO:0000256" key="9">
    <source>
        <dbReference type="ARBA" id="ARBA00023274"/>
    </source>
</evidence>
<keyword evidence="7" id="KW-0694">RNA-binding</keyword>
<sequence>MSEDLFTKAIENPADATLKLKLDLPDDIPIDDISSDENIEENDKTEEKIPTTQKEDEIEKVLEAASDMDEKTKEIASPDIEDEDRNEDESDKESETNSSSDSDEGSVLDGVVLEEDDEEEPSSTGPIRSKNELTEEPIPSIPEDYEINENTDITHIGVIQSVLDNNIIIHANLSGEKRVLKDGSIFCLEDRTVIGTLCEVFGQLQNPFYRIKVPSEKNELLAKLKSHIGEKAFIVVPDAHWIDTFELKRYRGTDASNGYDEELPEEEQEFSDDEKEAQFKKMRKEQKKRKGQDRGKEGDIGKDANKRSKARNNNNNNHNNKFNKPHTAPTNDNHAHGYRSRNTRQTNKTLNENSQGRTNNGNIPNGMNNPYLQYGSGIALQPFVPPTQYPPNQYPPFPQPTSNQFPVYPQVPQMPQIYPPTMGHFPPQYVPQGQYPPPSNSGFSNNPVQAFGPPQYNQQYPIASQPQPQPNNLSLAQPNQQFGMTPAHQLHQLLLKQQQQQQNQNPDYQQPRP</sequence>
<feature type="compositionally biased region" description="Acidic residues" evidence="13">
    <location>
        <begin position="259"/>
        <end position="275"/>
    </location>
</feature>
<dbReference type="AlphaFoldDB" id="G0VI96"/>
<dbReference type="SUPFAM" id="SSF50447">
    <property type="entry name" value="Translation proteins"/>
    <property type="match status" value="1"/>
</dbReference>
<feature type="region of interest" description="Disordered" evidence="13">
    <location>
        <begin position="419"/>
        <end position="513"/>
    </location>
</feature>
<keyword evidence="8" id="KW-0539">Nucleus</keyword>
<feature type="compositionally biased region" description="Low complexity" evidence="13">
    <location>
        <begin position="489"/>
        <end position="513"/>
    </location>
</feature>
<feature type="compositionally biased region" description="Polar residues" evidence="13">
    <location>
        <begin position="455"/>
        <end position="483"/>
    </location>
</feature>
<proteinExistence type="inferred from homology"/>
<dbReference type="GO" id="GO:0000493">
    <property type="term" value="P:box H/ACA snoRNP assembly"/>
    <property type="evidence" value="ECO:0007669"/>
    <property type="project" value="EnsemblFungi"/>
</dbReference>
<dbReference type="Gene3D" id="2.40.10.230">
    <property type="entry name" value="Probable tRNA pseudouridine synthase domain"/>
    <property type="match status" value="1"/>
</dbReference>
<feature type="region of interest" description="Disordered" evidence="13">
    <location>
        <begin position="254"/>
        <end position="374"/>
    </location>
</feature>
<evidence type="ECO:0000256" key="2">
    <source>
        <dbReference type="ARBA" id="ARBA00009801"/>
    </source>
</evidence>
<dbReference type="OrthoDB" id="21550at2759"/>
<keyword evidence="15" id="KW-1185">Reference proteome</keyword>
<keyword evidence="5" id="KW-0698">rRNA processing</keyword>
<dbReference type="GeneID" id="96904796"/>
<evidence type="ECO:0000313" key="14">
    <source>
        <dbReference type="EMBL" id="CCC71131.1"/>
    </source>
</evidence>
<accession>G0VI96</accession>
<reference key="2">
    <citation type="submission" date="2011-08" db="EMBL/GenBank/DDBJ databases">
        <title>Genome sequence of Naumovozyma castellii.</title>
        <authorList>
            <person name="Gordon J.L."/>
            <person name="Armisen D."/>
            <person name="Proux-Wera E."/>
            <person name="OhEigeartaigh S.S."/>
            <person name="Byrne K.P."/>
            <person name="Wolfe K.H."/>
        </authorList>
    </citation>
    <scope>NUCLEOTIDE SEQUENCE</scope>
    <source>
        <strain>Type strain:CBS 4309</strain>
    </source>
</reference>
<evidence type="ECO:0000256" key="11">
    <source>
        <dbReference type="ARBA" id="ARBA00065983"/>
    </source>
</evidence>
<feature type="compositionally biased region" description="Acidic residues" evidence="13">
    <location>
        <begin position="79"/>
        <end position="92"/>
    </location>
</feature>
<dbReference type="EMBL" id="HE576758">
    <property type="protein sequence ID" value="CCC71131.1"/>
    <property type="molecule type" value="Genomic_DNA"/>
</dbReference>
<dbReference type="RefSeq" id="XP_003677483.1">
    <property type="nucleotide sequence ID" value="XM_003677435.1"/>
</dbReference>
<dbReference type="GO" id="GO:0001522">
    <property type="term" value="P:pseudouridine synthesis"/>
    <property type="evidence" value="ECO:0007669"/>
    <property type="project" value="InterPro"/>
</dbReference>
<dbReference type="FunFam" id="2.40.10.230:FF:000002">
    <property type="entry name" value="H/ACA ribonucleoprotein complex non-core subunit NAF1"/>
    <property type="match status" value="1"/>
</dbReference>
<dbReference type="InterPro" id="IPR040309">
    <property type="entry name" value="Naf1"/>
</dbReference>
<feature type="compositionally biased region" description="Acidic residues" evidence="13">
    <location>
        <begin position="25"/>
        <end position="40"/>
    </location>
</feature>
<evidence type="ECO:0000256" key="4">
    <source>
        <dbReference type="ARBA" id="ARBA00022517"/>
    </source>
</evidence>
<dbReference type="InterPro" id="IPR007504">
    <property type="entry name" value="H/ACA_rnp_Gar1/Naf1"/>
</dbReference>
<feature type="compositionally biased region" description="Basic and acidic residues" evidence="13">
    <location>
        <begin position="292"/>
        <end position="306"/>
    </location>
</feature>
<dbReference type="PANTHER" id="PTHR31633">
    <property type="entry name" value="H/ACA RIBONUCLEOPROTEIN COMPLEX NON-CORE SUBUNIT NAF1"/>
    <property type="match status" value="1"/>
</dbReference>
<keyword evidence="6" id="KW-0597">Phosphoprotein</keyword>
<evidence type="ECO:0000256" key="3">
    <source>
        <dbReference type="ARBA" id="ARBA00021438"/>
    </source>
</evidence>
<comment type="subcellular location">
    <subcellularLocation>
        <location evidence="1">Nucleus</location>
    </subcellularLocation>
</comment>
<dbReference type="eggNOG" id="KOG2236">
    <property type="taxonomic scope" value="Eukaryota"/>
</dbReference>
<protein>
    <recommendedName>
        <fullName evidence="3">H/ACA ribonucleoprotein complex non-core subunit NAF1</fullName>
    </recommendedName>
    <alternativeName>
        <fullName evidence="12">Nuclear assembly factor 1</fullName>
    </alternativeName>
</protein>
<dbReference type="Proteomes" id="UP000001640">
    <property type="component" value="Chromosome 7"/>
</dbReference>
<dbReference type="GO" id="GO:0005654">
    <property type="term" value="C:nucleoplasm"/>
    <property type="evidence" value="ECO:0007669"/>
    <property type="project" value="EnsemblFungi"/>
</dbReference>
<feature type="compositionally biased region" description="Low complexity" evidence="13">
    <location>
        <begin position="311"/>
        <end position="322"/>
    </location>
</feature>
<dbReference type="InterPro" id="IPR009000">
    <property type="entry name" value="Transl_B-barrel_sf"/>
</dbReference>
<evidence type="ECO:0000313" key="15">
    <source>
        <dbReference type="Proteomes" id="UP000001640"/>
    </source>
</evidence>